<reference evidence="3" key="1">
    <citation type="submission" date="2025-08" db="UniProtKB">
        <authorList>
            <consortium name="RefSeq"/>
        </authorList>
    </citation>
    <scope>IDENTIFICATION</scope>
    <source>
        <strain evidence="3">15112-1751.03</strain>
        <tissue evidence="3">Whole Adult</tissue>
    </source>
</reference>
<protein>
    <submittedName>
        <fullName evidence="3">Uncharacterized protein LOC117576799</fullName>
    </submittedName>
</protein>
<feature type="region of interest" description="Disordered" evidence="1">
    <location>
        <begin position="1"/>
        <end position="151"/>
    </location>
</feature>
<sequence length="186" mass="21388">MEPIYLTFSSPPRDYAGDAPPMTPDRAEQRYSPCPEDAPRMSPDRGEPYYTPWDKDDPFYLAGLPAGYNPTSEGESEERPYEEDDESKQEESSEAEEPCFRLPPGAWSPRPGQRRDPRLGHGLYARPPSPTETEVQRYQPPPTEDSDTDEPFFIEEVDRTVTYEPAIRPWIPSEKWKRPYVNYPGA</sequence>
<accession>A0A6P8XWP1</accession>
<organism evidence="2 3">
    <name type="scientific">Drosophila albomicans</name>
    <name type="common">Fruit fly</name>
    <dbReference type="NCBI Taxonomy" id="7291"/>
    <lineage>
        <taxon>Eukaryota</taxon>
        <taxon>Metazoa</taxon>
        <taxon>Ecdysozoa</taxon>
        <taxon>Arthropoda</taxon>
        <taxon>Hexapoda</taxon>
        <taxon>Insecta</taxon>
        <taxon>Pterygota</taxon>
        <taxon>Neoptera</taxon>
        <taxon>Endopterygota</taxon>
        <taxon>Diptera</taxon>
        <taxon>Brachycera</taxon>
        <taxon>Muscomorpha</taxon>
        <taxon>Ephydroidea</taxon>
        <taxon>Drosophilidae</taxon>
        <taxon>Drosophila</taxon>
    </lineage>
</organism>
<evidence type="ECO:0000313" key="3">
    <source>
        <dbReference type="RefSeq" id="XP_034117749.1"/>
    </source>
</evidence>
<evidence type="ECO:0000256" key="1">
    <source>
        <dbReference type="SAM" id="MobiDB-lite"/>
    </source>
</evidence>
<dbReference type="RefSeq" id="XP_034117749.1">
    <property type="nucleotide sequence ID" value="XM_034261858.2"/>
</dbReference>
<dbReference type="GeneID" id="117576799"/>
<feature type="compositionally biased region" description="Basic and acidic residues" evidence="1">
    <location>
        <begin position="37"/>
        <end position="58"/>
    </location>
</feature>
<evidence type="ECO:0000313" key="2">
    <source>
        <dbReference type="Proteomes" id="UP000515160"/>
    </source>
</evidence>
<gene>
    <name evidence="3" type="primary">LOC117576799</name>
</gene>
<proteinExistence type="predicted"/>
<name>A0A6P8XWP1_DROAB</name>
<feature type="compositionally biased region" description="Acidic residues" evidence="1">
    <location>
        <begin position="74"/>
        <end position="97"/>
    </location>
</feature>
<dbReference type="AlphaFoldDB" id="A0A6P8XWP1"/>
<dbReference type="Proteomes" id="UP000515160">
    <property type="component" value="Chromosome 2R"/>
</dbReference>
<keyword evidence="2" id="KW-1185">Reference proteome</keyword>